<evidence type="ECO:0000313" key="5">
    <source>
        <dbReference type="EMBL" id="CAI6331600.1"/>
    </source>
</evidence>
<dbReference type="GO" id="GO:0006338">
    <property type="term" value="P:chromatin remodeling"/>
    <property type="evidence" value="ECO:0007669"/>
    <property type="project" value="TreeGrafter"/>
</dbReference>
<dbReference type="Pfam" id="PF04433">
    <property type="entry name" value="SWIRM"/>
    <property type="match status" value="1"/>
</dbReference>
<dbReference type="GO" id="GO:0050660">
    <property type="term" value="F:flavin adenine dinucleotide binding"/>
    <property type="evidence" value="ECO:0007669"/>
    <property type="project" value="TreeGrafter"/>
</dbReference>
<evidence type="ECO:0000259" key="4">
    <source>
        <dbReference type="PROSITE" id="PS50934"/>
    </source>
</evidence>
<dbReference type="InterPro" id="IPR036188">
    <property type="entry name" value="FAD/NAD-bd_sf"/>
</dbReference>
<evidence type="ECO:0000256" key="1">
    <source>
        <dbReference type="ARBA" id="ARBA00005995"/>
    </source>
</evidence>
<dbReference type="EMBL" id="CAOQHR010000003">
    <property type="protein sequence ID" value="CAI6331600.1"/>
    <property type="molecule type" value="Genomic_DNA"/>
</dbReference>
<dbReference type="InterPro" id="IPR036388">
    <property type="entry name" value="WH-like_DNA-bd_sf"/>
</dbReference>
<dbReference type="InterPro" id="IPR009057">
    <property type="entry name" value="Homeodomain-like_sf"/>
</dbReference>
<dbReference type="Proteomes" id="UP001152607">
    <property type="component" value="Unassembled WGS sequence"/>
</dbReference>
<dbReference type="Gene3D" id="1.10.10.10">
    <property type="entry name" value="Winged helix-like DNA-binding domain superfamily/Winged helix DNA-binding domain"/>
    <property type="match status" value="1"/>
</dbReference>
<comment type="caution">
    <text evidence="5">The sequence shown here is derived from an EMBL/GenBank/DDBJ whole genome shotgun (WGS) entry which is preliminary data.</text>
</comment>
<dbReference type="InterPro" id="IPR007526">
    <property type="entry name" value="SWIRM"/>
</dbReference>
<feature type="region of interest" description="Disordered" evidence="3">
    <location>
        <begin position="32"/>
        <end position="53"/>
    </location>
</feature>
<comment type="similarity">
    <text evidence="1">Belongs to the flavin monoamine oxidase family.</text>
</comment>
<evidence type="ECO:0000256" key="2">
    <source>
        <dbReference type="ARBA" id="ARBA00023002"/>
    </source>
</evidence>
<evidence type="ECO:0000313" key="6">
    <source>
        <dbReference type="Proteomes" id="UP001152607"/>
    </source>
</evidence>
<dbReference type="OrthoDB" id="9982100at2759"/>
<accession>A0A9W4XNI1</accession>
<protein>
    <recommendedName>
        <fullName evidence="4">SWIRM domain-containing protein</fullName>
    </recommendedName>
</protein>
<dbReference type="GO" id="GO:0016491">
    <property type="term" value="F:oxidoreductase activity"/>
    <property type="evidence" value="ECO:0007669"/>
    <property type="project" value="UniProtKB-KW"/>
</dbReference>
<gene>
    <name evidence="5" type="ORF">PDIGIT_LOCUS4625</name>
</gene>
<feature type="domain" description="SWIRM" evidence="4">
    <location>
        <begin position="227"/>
        <end position="322"/>
    </location>
</feature>
<feature type="compositionally biased region" description="Polar residues" evidence="3">
    <location>
        <begin position="92"/>
        <end position="110"/>
    </location>
</feature>
<dbReference type="PROSITE" id="PS50934">
    <property type="entry name" value="SWIRM"/>
    <property type="match status" value="1"/>
</dbReference>
<dbReference type="PANTHER" id="PTHR10742:SF386">
    <property type="entry name" value="LYSINE-SPECIFIC HISTONE DEMETHYLASE 1A"/>
    <property type="match status" value="1"/>
</dbReference>
<keyword evidence="2" id="KW-0560">Oxidoreductase</keyword>
<dbReference type="AlphaFoldDB" id="A0A9W4XNI1"/>
<feature type="compositionally biased region" description="Polar residues" evidence="3">
    <location>
        <begin position="146"/>
        <end position="155"/>
    </location>
</feature>
<dbReference type="GO" id="GO:0010468">
    <property type="term" value="P:regulation of gene expression"/>
    <property type="evidence" value="ECO:0007669"/>
    <property type="project" value="UniProtKB-ARBA"/>
</dbReference>
<dbReference type="SUPFAM" id="SSF46689">
    <property type="entry name" value="Homeodomain-like"/>
    <property type="match status" value="1"/>
</dbReference>
<dbReference type="Pfam" id="PF13450">
    <property type="entry name" value="NAD_binding_8"/>
    <property type="match status" value="1"/>
</dbReference>
<reference evidence="5" key="1">
    <citation type="submission" date="2023-01" db="EMBL/GenBank/DDBJ databases">
        <authorList>
            <person name="Van Ghelder C."/>
            <person name="Rancurel C."/>
        </authorList>
    </citation>
    <scope>NUCLEOTIDE SEQUENCE</scope>
    <source>
        <strain evidence="5">CNCM I-4278</strain>
    </source>
</reference>
<dbReference type="PANTHER" id="PTHR10742">
    <property type="entry name" value="FLAVIN MONOAMINE OXIDASE"/>
    <property type="match status" value="1"/>
</dbReference>
<dbReference type="Gene3D" id="3.50.50.60">
    <property type="entry name" value="FAD/NAD(P)-binding domain"/>
    <property type="match status" value="1"/>
</dbReference>
<name>A0A9W4XNI1_9PLEO</name>
<sequence>MYSPLASITDPGGLDENHYLFDSSNDELLSIPMPQDGDHLKGQSSPSAPMDGLNSHLNYTESIPSSVHCGDDQGTSYINGMHISGVNDRDGSPSSGHVNGVDISNGSATAYQPHPLRASDTIEVSTGKSGQYQKHSTGEPDMMLDNSVSNDTSHVGSAVNRRHATQNHQLAKGTPKASSTPESNLTPNQVGPETRRQLKSVKGKPTELKANASIPTEMSWAEFGRQCILAAESSRLNPFALHQEEYKILRHHVTHAQVTIYLNIRNAILRLWTRNPLVYVSHEEAAGCARDKRYFNLAKVAYTWLMRNGYINFGCVETPNTAATIPYTKVKRGVQRTVIVVGAGMSGLGCARHLESLFAQLGNVWVEQGERPPKVVLLEARPRIGGRVYSHKFLNQQGL</sequence>
<feature type="region of interest" description="Disordered" evidence="3">
    <location>
        <begin position="83"/>
        <end position="204"/>
    </location>
</feature>
<proteinExistence type="inferred from homology"/>
<feature type="compositionally biased region" description="Polar residues" evidence="3">
    <location>
        <begin position="122"/>
        <end position="135"/>
    </location>
</feature>
<dbReference type="GO" id="GO:0003682">
    <property type="term" value="F:chromatin binding"/>
    <property type="evidence" value="ECO:0007669"/>
    <property type="project" value="TreeGrafter"/>
</dbReference>
<dbReference type="InterPro" id="IPR050281">
    <property type="entry name" value="Flavin_monoamine_oxidase"/>
</dbReference>
<evidence type="ECO:0000256" key="3">
    <source>
        <dbReference type="SAM" id="MobiDB-lite"/>
    </source>
</evidence>
<dbReference type="FunFam" id="1.10.10.10:FF:000064">
    <property type="entry name" value="Lysine-specific histone demethylase 1A"/>
    <property type="match status" value="1"/>
</dbReference>
<dbReference type="SUPFAM" id="SSF51905">
    <property type="entry name" value="FAD/NAD(P)-binding domain"/>
    <property type="match status" value="1"/>
</dbReference>
<organism evidence="5 6">
    <name type="scientific">Periconia digitata</name>
    <dbReference type="NCBI Taxonomy" id="1303443"/>
    <lineage>
        <taxon>Eukaryota</taxon>
        <taxon>Fungi</taxon>
        <taxon>Dikarya</taxon>
        <taxon>Ascomycota</taxon>
        <taxon>Pezizomycotina</taxon>
        <taxon>Dothideomycetes</taxon>
        <taxon>Pleosporomycetidae</taxon>
        <taxon>Pleosporales</taxon>
        <taxon>Massarineae</taxon>
        <taxon>Periconiaceae</taxon>
        <taxon>Periconia</taxon>
    </lineage>
</organism>
<keyword evidence="6" id="KW-1185">Reference proteome</keyword>
<feature type="compositionally biased region" description="Polar residues" evidence="3">
    <location>
        <begin position="176"/>
        <end position="191"/>
    </location>
</feature>